<dbReference type="AlphaFoldDB" id="A0A8H7FC60"/>
<dbReference type="GO" id="GO:0030234">
    <property type="term" value="F:enzyme regulator activity"/>
    <property type="evidence" value="ECO:0007669"/>
    <property type="project" value="TreeGrafter"/>
</dbReference>
<protein>
    <submittedName>
        <fullName evidence="8">Uncharacterized protein</fullName>
    </submittedName>
</protein>
<comment type="caution">
    <text evidence="8">The sequence shown here is derived from an EMBL/GenBank/DDBJ whole genome shotgun (WGS) entry which is preliminary data.</text>
</comment>
<evidence type="ECO:0000256" key="4">
    <source>
        <dbReference type="ARBA" id="ARBA00023128"/>
    </source>
</evidence>
<organism evidence="8 9">
    <name type="scientific">Agaricus bisporus var. burnettii</name>
    <dbReference type="NCBI Taxonomy" id="192524"/>
    <lineage>
        <taxon>Eukaryota</taxon>
        <taxon>Fungi</taxon>
        <taxon>Dikarya</taxon>
        <taxon>Basidiomycota</taxon>
        <taxon>Agaricomycotina</taxon>
        <taxon>Agaricomycetes</taxon>
        <taxon>Agaricomycetidae</taxon>
        <taxon>Agaricales</taxon>
        <taxon>Agaricineae</taxon>
        <taxon>Agaricaceae</taxon>
        <taxon>Agaricus</taxon>
    </lineage>
</organism>
<evidence type="ECO:0000256" key="7">
    <source>
        <dbReference type="SAM" id="Phobius"/>
    </source>
</evidence>
<name>A0A8H7FC60_AGABI</name>
<dbReference type="PANTHER" id="PTHR11504">
    <property type="entry name" value="CYTOCHROME C OXIDASE POLYPEPTIDE VIA"/>
    <property type="match status" value="1"/>
</dbReference>
<dbReference type="SUPFAM" id="SSF81411">
    <property type="entry name" value="Mitochondrial cytochrome c oxidase subunit VIa"/>
    <property type="match status" value="1"/>
</dbReference>
<evidence type="ECO:0000256" key="3">
    <source>
        <dbReference type="ARBA" id="ARBA00022946"/>
    </source>
</evidence>
<gene>
    <name evidence="8" type="ORF">Agabi119p4_1234</name>
</gene>
<dbReference type="EMBL" id="JABXXO010000001">
    <property type="protein sequence ID" value="KAF7785069.1"/>
    <property type="molecule type" value="Genomic_DNA"/>
</dbReference>
<keyword evidence="4" id="KW-0496">Mitochondrion</keyword>
<dbReference type="PANTHER" id="PTHR11504:SF0">
    <property type="entry name" value="CYTOCHROME C OXIDASE SUBUNIT"/>
    <property type="match status" value="1"/>
</dbReference>
<keyword evidence="7" id="KW-1133">Transmembrane helix</keyword>
<feature type="transmembrane region" description="Helical" evidence="7">
    <location>
        <begin position="59"/>
        <end position="76"/>
    </location>
</feature>
<evidence type="ECO:0000256" key="2">
    <source>
        <dbReference type="ARBA" id="ARBA00022792"/>
    </source>
</evidence>
<evidence type="ECO:0000256" key="1">
    <source>
        <dbReference type="ARBA" id="ARBA00004273"/>
    </source>
</evidence>
<sequence>MSALARTALRSALRTAPRRSRGFAQAVTEAESPAVKAYLQEESALIHHATETSDMWRKISYFVCLPAVAVCTIWVYNAESEHMAHLEHMRQENGGELPQPPEYDFLNRRNRPFPWGMNSLFFNPEVNKNMETDRFFKAPRVPDPAFDPDDGLTFINRNANPIGLRPPLHLIAFWKAHEEVEDELVEVNELEVDYTELVASCDGCSSAFQLKLLKHLNTSMNV</sequence>
<dbReference type="Pfam" id="PF02046">
    <property type="entry name" value="COX6A"/>
    <property type="match status" value="1"/>
</dbReference>
<dbReference type="GO" id="GO:0006123">
    <property type="term" value="P:mitochondrial electron transport, cytochrome c to oxygen"/>
    <property type="evidence" value="ECO:0007669"/>
    <property type="project" value="TreeGrafter"/>
</dbReference>
<evidence type="ECO:0000313" key="9">
    <source>
        <dbReference type="Proteomes" id="UP000629468"/>
    </source>
</evidence>
<keyword evidence="2" id="KW-0999">Mitochondrion inner membrane</keyword>
<evidence type="ECO:0000313" key="8">
    <source>
        <dbReference type="EMBL" id="KAF7785069.1"/>
    </source>
</evidence>
<reference evidence="8 9" key="1">
    <citation type="journal article" name="Sci. Rep.">
        <title>Telomere-to-telomere assembled and centromere annotated genomes of the two main subspecies of the button mushroom Agaricus bisporus reveal especially polymorphic chromosome ends.</title>
        <authorList>
            <person name="Sonnenberg A.S.M."/>
            <person name="Sedaghat-Telgerd N."/>
            <person name="Lavrijssen B."/>
            <person name="Ohm R.A."/>
            <person name="Hendrickx P.M."/>
            <person name="Scholtmeijer K."/>
            <person name="Baars J.J.P."/>
            <person name="van Peer A."/>
        </authorList>
    </citation>
    <scope>NUCLEOTIDE SEQUENCE [LARGE SCALE GENOMIC DNA]</scope>
    <source>
        <strain evidence="8 9">H119_p4</strain>
    </source>
</reference>
<dbReference type="InterPro" id="IPR001349">
    <property type="entry name" value="Cyt_c_oxidase_su6a"/>
</dbReference>
<comment type="subcellular location">
    <subcellularLocation>
        <location evidence="1">Mitochondrion inner membrane</location>
    </subcellularLocation>
</comment>
<keyword evidence="3" id="KW-0809">Transit peptide</keyword>
<keyword evidence="5 7" id="KW-0472">Membrane</keyword>
<proteinExistence type="inferred from homology"/>
<dbReference type="GO" id="GO:0005743">
    <property type="term" value="C:mitochondrial inner membrane"/>
    <property type="evidence" value="ECO:0007669"/>
    <property type="project" value="UniProtKB-SubCell"/>
</dbReference>
<evidence type="ECO:0000256" key="6">
    <source>
        <dbReference type="RuleBase" id="RU004396"/>
    </source>
</evidence>
<comment type="similarity">
    <text evidence="6">Belongs to the cytochrome c oxidase subunit 6A family.</text>
</comment>
<accession>A0A8H7FC60</accession>
<keyword evidence="7" id="KW-0812">Transmembrane</keyword>
<dbReference type="InterPro" id="IPR036418">
    <property type="entry name" value="Cyt_c_oxidase_su6a_sf"/>
</dbReference>
<evidence type="ECO:0000256" key="5">
    <source>
        <dbReference type="ARBA" id="ARBA00023136"/>
    </source>
</evidence>
<dbReference type="Proteomes" id="UP000629468">
    <property type="component" value="Unassembled WGS sequence"/>
</dbReference>
<dbReference type="Gene3D" id="4.10.95.10">
    <property type="entry name" value="Cytochrome c oxidase, subunit VIa"/>
    <property type="match status" value="1"/>
</dbReference>